<keyword evidence="3" id="KW-0732">Signal</keyword>
<dbReference type="AlphaFoldDB" id="A0AA40E1K2"/>
<protein>
    <recommendedName>
        <fullName evidence="6">Transmembrane protein</fullName>
    </recommendedName>
</protein>
<feature type="compositionally biased region" description="Polar residues" evidence="1">
    <location>
        <begin position="112"/>
        <end position="121"/>
    </location>
</feature>
<name>A0AA40E1K2_9PEZI</name>
<keyword evidence="5" id="KW-1185">Reference proteome</keyword>
<proteinExistence type="predicted"/>
<comment type="caution">
    <text evidence="4">The sequence shown here is derived from an EMBL/GenBank/DDBJ whole genome shotgun (WGS) entry which is preliminary data.</text>
</comment>
<feature type="transmembrane region" description="Helical" evidence="2">
    <location>
        <begin position="12"/>
        <end position="31"/>
    </location>
</feature>
<sequence>MTPPVSPYLQSVLLFLSVCCAHTSSLVYGVIGYVRGGLFTVVLDLVCLRVLSSVSLDLGVVRASASLESFFFLLLTCSLAQLAMLALFRCLPIPLSDTAETVGGSEKKRGVTESTTGKRVR</sequence>
<gene>
    <name evidence="4" type="ORF">B0T21DRAFT_373874</name>
</gene>
<keyword evidence="2" id="KW-0812">Transmembrane</keyword>
<feature type="region of interest" description="Disordered" evidence="1">
    <location>
        <begin position="98"/>
        <end position="121"/>
    </location>
</feature>
<evidence type="ECO:0008006" key="6">
    <source>
        <dbReference type="Google" id="ProtNLM"/>
    </source>
</evidence>
<dbReference type="Proteomes" id="UP001172159">
    <property type="component" value="Unassembled WGS sequence"/>
</dbReference>
<feature type="chain" id="PRO_5041265049" description="Transmembrane protein" evidence="3">
    <location>
        <begin position="22"/>
        <end position="121"/>
    </location>
</feature>
<keyword evidence="2" id="KW-0472">Membrane</keyword>
<evidence type="ECO:0000256" key="1">
    <source>
        <dbReference type="SAM" id="MobiDB-lite"/>
    </source>
</evidence>
<feature type="signal peptide" evidence="3">
    <location>
        <begin position="1"/>
        <end position="21"/>
    </location>
</feature>
<accession>A0AA40E1K2</accession>
<feature type="transmembrane region" description="Helical" evidence="2">
    <location>
        <begin position="70"/>
        <end position="88"/>
    </location>
</feature>
<evidence type="ECO:0000256" key="2">
    <source>
        <dbReference type="SAM" id="Phobius"/>
    </source>
</evidence>
<dbReference type="EMBL" id="JAUKTV010000012">
    <property type="protein sequence ID" value="KAK0721552.1"/>
    <property type="molecule type" value="Genomic_DNA"/>
</dbReference>
<evidence type="ECO:0000313" key="5">
    <source>
        <dbReference type="Proteomes" id="UP001172159"/>
    </source>
</evidence>
<keyword evidence="2" id="KW-1133">Transmembrane helix</keyword>
<evidence type="ECO:0000313" key="4">
    <source>
        <dbReference type="EMBL" id="KAK0721552.1"/>
    </source>
</evidence>
<organism evidence="4 5">
    <name type="scientific">Apiosordaria backusii</name>
    <dbReference type="NCBI Taxonomy" id="314023"/>
    <lineage>
        <taxon>Eukaryota</taxon>
        <taxon>Fungi</taxon>
        <taxon>Dikarya</taxon>
        <taxon>Ascomycota</taxon>
        <taxon>Pezizomycotina</taxon>
        <taxon>Sordariomycetes</taxon>
        <taxon>Sordariomycetidae</taxon>
        <taxon>Sordariales</taxon>
        <taxon>Lasiosphaeriaceae</taxon>
        <taxon>Apiosordaria</taxon>
    </lineage>
</organism>
<reference evidence="4" key="1">
    <citation type="submission" date="2023-06" db="EMBL/GenBank/DDBJ databases">
        <title>Genome-scale phylogeny and comparative genomics of the fungal order Sordariales.</title>
        <authorList>
            <consortium name="Lawrence Berkeley National Laboratory"/>
            <person name="Hensen N."/>
            <person name="Bonometti L."/>
            <person name="Westerberg I."/>
            <person name="Brannstrom I.O."/>
            <person name="Guillou S."/>
            <person name="Cros-Aarteil S."/>
            <person name="Calhoun S."/>
            <person name="Haridas S."/>
            <person name="Kuo A."/>
            <person name="Mondo S."/>
            <person name="Pangilinan J."/>
            <person name="Riley R."/>
            <person name="Labutti K."/>
            <person name="Andreopoulos B."/>
            <person name="Lipzen A."/>
            <person name="Chen C."/>
            <person name="Yanf M."/>
            <person name="Daum C."/>
            <person name="Ng V."/>
            <person name="Clum A."/>
            <person name="Steindorff A."/>
            <person name="Ohm R."/>
            <person name="Martin F."/>
            <person name="Silar P."/>
            <person name="Natvig D."/>
            <person name="Lalanne C."/>
            <person name="Gautier V."/>
            <person name="Ament-Velasquez S.L."/>
            <person name="Kruys A."/>
            <person name="Hutchinson M.I."/>
            <person name="Powell A.J."/>
            <person name="Barry K."/>
            <person name="Miller A.N."/>
            <person name="Grigoriev I.V."/>
            <person name="Debuchy R."/>
            <person name="Gladieux P."/>
            <person name="Thoren M.H."/>
            <person name="Johannesson H."/>
        </authorList>
    </citation>
    <scope>NUCLEOTIDE SEQUENCE</scope>
    <source>
        <strain evidence="4">CBS 540.89</strain>
    </source>
</reference>
<evidence type="ECO:0000256" key="3">
    <source>
        <dbReference type="SAM" id="SignalP"/>
    </source>
</evidence>